<keyword evidence="2" id="KW-0012">Acyltransferase</keyword>
<dbReference type="Pfam" id="PF01553">
    <property type="entry name" value="Acyltransferase"/>
    <property type="match status" value="1"/>
</dbReference>
<dbReference type="SMART" id="SM00563">
    <property type="entry name" value="PlsC"/>
    <property type="match status" value="1"/>
</dbReference>
<protein>
    <submittedName>
        <fullName evidence="2">1-acyl-sn-glycerol-3-phosphate acyltransferase</fullName>
    </submittedName>
</protein>
<organism evidence="2 3">
    <name type="scientific">Candidatus Gallitreponema excrementavium</name>
    <dbReference type="NCBI Taxonomy" id="2840840"/>
    <lineage>
        <taxon>Bacteria</taxon>
        <taxon>Pseudomonadati</taxon>
        <taxon>Spirochaetota</taxon>
        <taxon>Spirochaetia</taxon>
        <taxon>Spirochaetales</taxon>
        <taxon>Candidatus Gallitreponema</taxon>
    </lineage>
</organism>
<proteinExistence type="predicted"/>
<evidence type="ECO:0000313" key="3">
    <source>
        <dbReference type="Proteomes" id="UP000823638"/>
    </source>
</evidence>
<accession>A0A9D9HML1</accession>
<reference evidence="2" key="2">
    <citation type="journal article" date="2021" name="PeerJ">
        <title>Extensive microbial diversity within the chicken gut microbiome revealed by metagenomics and culture.</title>
        <authorList>
            <person name="Gilroy R."/>
            <person name="Ravi A."/>
            <person name="Getino M."/>
            <person name="Pursley I."/>
            <person name="Horton D.L."/>
            <person name="Alikhan N.F."/>
            <person name="Baker D."/>
            <person name="Gharbi K."/>
            <person name="Hall N."/>
            <person name="Watson M."/>
            <person name="Adriaenssens E.M."/>
            <person name="Foster-Nyarko E."/>
            <person name="Jarju S."/>
            <person name="Secka A."/>
            <person name="Antonio M."/>
            <person name="Oren A."/>
            <person name="Chaudhuri R.R."/>
            <person name="La Ragione R."/>
            <person name="Hildebrand F."/>
            <person name="Pallen M.J."/>
        </authorList>
    </citation>
    <scope>NUCLEOTIDE SEQUENCE</scope>
    <source>
        <strain evidence="2">10532</strain>
    </source>
</reference>
<keyword evidence="2" id="KW-0808">Transferase</keyword>
<dbReference type="AlphaFoldDB" id="A0A9D9HML1"/>
<evidence type="ECO:0000313" key="2">
    <source>
        <dbReference type="EMBL" id="MBO8456659.1"/>
    </source>
</evidence>
<dbReference type="Proteomes" id="UP000823638">
    <property type="component" value="Unassembled WGS sequence"/>
</dbReference>
<evidence type="ECO:0000259" key="1">
    <source>
        <dbReference type="SMART" id="SM00563"/>
    </source>
</evidence>
<dbReference type="EMBL" id="JADIMM010000007">
    <property type="protein sequence ID" value="MBO8456659.1"/>
    <property type="molecule type" value="Genomic_DNA"/>
</dbReference>
<sequence length="293" mass="33198">MGTIVEEYKDMFQDLLSKSRKQTTITPENVFQESNKDTLALIEKMVKDLLLPNSEIRHQENLKELLERVKEGQKALILMEHYSNLDLPQLVLMLKESGETGKEIADRLVAIAGMKLNEDDPVVCAFAESYSRVVIYPSRSLASITDPEQHKEEEARSRKINLASMRAFDTLRKEGKIFLVFPSGTRYRPGHPETKRGVREIDSYIRLSDVMVLISVNGNCLRIPENSSSQGMLGDIVAKDRIVLDVSPVYSCHGFREEAQEKNPGAEDPKQVSVDHVMNLLAEMHETNEKGRI</sequence>
<name>A0A9D9HML1_9SPIR</name>
<dbReference type="Gene3D" id="3.40.1130.10">
    <property type="entry name" value="Glycerol-3-phosphate (1)-acyltransferase"/>
    <property type="match status" value="1"/>
</dbReference>
<dbReference type="SUPFAM" id="SSF69593">
    <property type="entry name" value="Glycerol-3-phosphate (1)-acyltransferase"/>
    <property type="match status" value="1"/>
</dbReference>
<dbReference type="InterPro" id="IPR002123">
    <property type="entry name" value="Plipid/glycerol_acylTrfase"/>
</dbReference>
<dbReference type="GO" id="GO:0016746">
    <property type="term" value="F:acyltransferase activity"/>
    <property type="evidence" value="ECO:0007669"/>
    <property type="project" value="UniProtKB-KW"/>
</dbReference>
<gene>
    <name evidence="2" type="ORF">IAA81_00330</name>
</gene>
<comment type="caution">
    <text evidence="2">The sequence shown here is derived from an EMBL/GenBank/DDBJ whole genome shotgun (WGS) entry which is preliminary data.</text>
</comment>
<reference evidence="2" key="1">
    <citation type="submission" date="2020-10" db="EMBL/GenBank/DDBJ databases">
        <authorList>
            <person name="Gilroy R."/>
        </authorList>
    </citation>
    <scope>NUCLEOTIDE SEQUENCE</scope>
    <source>
        <strain evidence="2">10532</strain>
    </source>
</reference>
<feature type="domain" description="Phospholipid/glycerol acyltransferase" evidence="1">
    <location>
        <begin position="75"/>
        <end position="219"/>
    </location>
</feature>